<dbReference type="EMBL" id="JADOFV010000001">
    <property type="protein sequence ID" value="MBF7126525.1"/>
    <property type="molecule type" value="Genomic_DNA"/>
</dbReference>
<gene>
    <name evidence="1" type="ORF">ITQ97_01565</name>
    <name evidence="2" type="ORF">PWB86_00475</name>
</gene>
<dbReference type="EMBL" id="CP118739">
    <property type="protein sequence ID" value="WEA57394.1"/>
    <property type="molecule type" value="Genomic_DNA"/>
</dbReference>
<evidence type="ECO:0000313" key="1">
    <source>
        <dbReference type="EMBL" id="MBF7126525.1"/>
    </source>
</evidence>
<reference evidence="2 4" key="2">
    <citation type="submission" date="2023-02" db="EMBL/GenBank/DDBJ databases">
        <title>Comparative genomics and fermentation flavor characterization of five lactic acid bacteria reveal flavor biosynthesis metabolic pathways in fermented muskmelon puree.</title>
        <authorList>
            <person name="Yuan L."/>
            <person name="Li M."/>
            <person name="Xu X."/>
            <person name="Lao F."/>
            <person name="Wu J."/>
        </authorList>
    </citation>
    <scope>NUCLEOTIDE SEQUENCE [LARGE SCALE GENOMIC DNA]</scope>
    <source>
        <strain evidence="2 4">Ca-4</strain>
    </source>
</reference>
<evidence type="ECO:0000313" key="2">
    <source>
        <dbReference type="EMBL" id="WEA57394.1"/>
    </source>
</evidence>
<name>A0AA40X7L5_PEDPE</name>
<evidence type="ECO:0000313" key="4">
    <source>
        <dbReference type="Proteomes" id="UP001214131"/>
    </source>
</evidence>
<reference evidence="1" key="1">
    <citation type="submission" date="2020-11" db="EMBL/GenBank/DDBJ databases">
        <title>Antibiotic susceptibility profiles of Pediococcus pentosaceus from various origins and their implications for the safety assessment of strains with food-technology applications.</title>
        <authorList>
            <person name="Shani N."/>
            <person name="Oberhaensli S."/>
            <person name="Arias E."/>
        </authorList>
    </citation>
    <scope>NUCLEOTIDE SEQUENCE</scope>
    <source>
        <strain evidence="1">FAM 19164</strain>
    </source>
</reference>
<sequence length="57" mass="6486">MEIKEFNVVKLKDGRTATIVDILEQGIAYMADVGDSPKDWETISIKHSDIEEVIKEH</sequence>
<dbReference type="Proteomes" id="UP000743107">
    <property type="component" value="Unassembled WGS sequence"/>
</dbReference>
<protein>
    <submittedName>
        <fullName evidence="1">Uncharacterized protein</fullName>
    </submittedName>
</protein>
<proteinExistence type="predicted"/>
<organism evidence="1 3">
    <name type="scientific">Pediococcus pentosaceus</name>
    <dbReference type="NCBI Taxonomy" id="1255"/>
    <lineage>
        <taxon>Bacteria</taxon>
        <taxon>Bacillati</taxon>
        <taxon>Bacillota</taxon>
        <taxon>Bacilli</taxon>
        <taxon>Lactobacillales</taxon>
        <taxon>Lactobacillaceae</taxon>
        <taxon>Pediococcus</taxon>
    </lineage>
</organism>
<evidence type="ECO:0000313" key="3">
    <source>
        <dbReference type="Proteomes" id="UP000743107"/>
    </source>
</evidence>
<dbReference type="Proteomes" id="UP001214131">
    <property type="component" value="Chromosome"/>
</dbReference>
<accession>A0AA40X7L5</accession>
<dbReference type="AlphaFoldDB" id="A0AA40X7L5"/>
<dbReference type="RefSeq" id="WP_163928834.1">
    <property type="nucleotide sequence ID" value="NZ_CAKMAM010000001.1"/>
</dbReference>